<evidence type="ECO:0000259" key="4">
    <source>
        <dbReference type="PROSITE" id="PS50041"/>
    </source>
</evidence>
<evidence type="ECO:0000313" key="6">
    <source>
        <dbReference type="RefSeq" id="XP_006825723.1"/>
    </source>
</evidence>
<dbReference type="Proteomes" id="UP000694865">
    <property type="component" value="Unplaced"/>
</dbReference>
<proteinExistence type="inferred from homology"/>
<accession>A0ABM0N0D2</accession>
<dbReference type="InterPro" id="IPR001304">
    <property type="entry name" value="C-type_lectin-like"/>
</dbReference>
<evidence type="ECO:0000256" key="3">
    <source>
        <dbReference type="SAM" id="SignalP"/>
    </source>
</evidence>
<dbReference type="InterPro" id="IPR027417">
    <property type="entry name" value="P-loop_NTPase"/>
</dbReference>
<organism evidence="5 6">
    <name type="scientific">Saccoglossus kowalevskii</name>
    <name type="common">Acorn worm</name>
    <dbReference type="NCBI Taxonomy" id="10224"/>
    <lineage>
        <taxon>Eukaryota</taxon>
        <taxon>Metazoa</taxon>
        <taxon>Hemichordata</taxon>
        <taxon>Enteropneusta</taxon>
        <taxon>Harrimaniidae</taxon>
        <taxon>Saccoglossus</taxon>
    </lineage>
</organism>
<dbReference type="Gene3D" id="3.40.50.300">
    <property type="entry name" value="P-loop containing nucleotide triphosphate hydrolases"/>
    <property type="match status" value="1"/>
</dbReference>
<dbReference type="SUPFAM" id="SSF52540">
    <property type="entry name" value="P-loop containing nucleoside triphosphate hydrolases"/>
    <property type="match status" value="1"/>
</dbReference>
<dbReference type="Pfam" id="PF00685">
    <property type="entry name" value="Sulfotransfer_1"/>
    <property type="match status" value="1"/>
</dbReference>
<feature type="domain" description="C-type lectin" evidence="4">
    <location>
        <begin position="30"/>
        <end position="134"/>
    </location>
</feature>
<dbReference type="SUPFAM" id="SSF56436">
    <property type="entry name" value="C-type lectin-like"/>
    <property type="match status" value="1"/>
</dbReference>
<feature type="chain" id="PRO_5047276720" evidence="3">
    <location>
        <begin position="20"/>
        <end position="254"/>
    </location>
</feature>
<dbReference type="PROSITE" id="PS50041">
    <property type="entry name" value="C_TYPE_LECTIN_2"/>
    <property type="match status" value="1"/>
</dbReference>
<evidence type="ECO:0000256" key="2">
    <source>
        <dbReference type="ARBA" id="ARBA00022679"/>
    </source>
</evidence>
<gene>
    <name evidence="6" type="primary">LOC102806944</name>
</gene>
<dbReference type="GeneID" id="102806944"/>
<evidence type="ECO:0000313" key="5">
    <source>
        <dbReference type="Proteomes" id="UP000694865"/>
    </source>
</evidence>
<keyword evidence="2" id="KW-0808">Transferase</keyword>
<evidence type="ECO:0000256" key="1">
    <source>
        <dbReference type="ARBA" id="ARBA00005771"/>
    </source>
</evidence>
<sequence length="254" mass="28467">MKILIIACALSVSLTVVQGSCPSGFTHWPQNGYCYKYFPTADSFNDADSACGHQAIGCKLASIHSSPEEGFVNELAQTTGDYWIGLNDIYEEDNWVWTDGTPTVWTNWECDHPNQGTAADCVAGNYGSMIFGEWPAHVLHWWKKRDENNVLFLKYEDMKKDLVGTVRMVCKFLGKSLTDEQINYVAQQCTFDAMKKKKTRDHACVAAGIDPKDSPFVRKGKVGGWKGSFTVAQSEEMDKWYHEAIVGTGLSFQF</sequence>
<dbReference type="SMART" id="SM00034">
    <property type="entry name" value="CLECT"/>
    <property type="match status" value="1"/>
</dbReference>
<name>A0ABM0N0D2_SACKO</name>
<dbReference type="CDD" id="cd00037">
    <property type="entry name" value="CLECT"/>
    <property type="match status" value="1"/>
</dbReference>
<dbReference type="InterPro" id="IPR000863">
    <property type="entry name" value="Sulfotransferase_dom"/>
</dbReference>
<keyword evidence="3" id="KW-0732">Signal</keyword>
<dbReference type="InterPro" id="IPR016186">
    <property type="entry name" value="C-type_lectin-like/link_sf"/>
</dbReference>
<keyword evidence="5" id="KW-1185">Reference proteome</keyword>
<reference evidence="6" key="1">
    <citation type="submission" date="2025-08" db="UniProtKB">
        <authorList>
            <consortium name="RefSeq"/>
        </authorList>
    </citation>
    <scope>IDENTIFICATION</scope>
    <source>
        <tissue evidence="6">Testes</tissue>
    </source>
</reference>
<dbReference type="PANTHER" id="PTHR11783">
    <property type="entry name" value="SULFOTRANSFERASE SULT"/>
    <property type="match status" value="1"/>
</dbReference>
<protein>
    <submittedName>
        <fullName evidence="6">Sulfotransferase 1C1-like</fullName>
    </submittedName>
</protein>
<comment type="similarity">
    <text evidence="1">Belongs to the sulfotransferase 1 family.</text>
</comment>
<dbReference type="RefSeq" id="XP_006825723.1">
    <property type="nucleotide sequence ID" value="XM_006825660.1"/>
</dbReference>
<feature type="signal peptide" evidence="3">
    <location>
        <begin position="1"/>
        <end position="19"/>
    </location>
</feature>
<dbReference type="Gene3D" id="3.10.100.10">
    <property type="entry name" value="Mannose-Binding Protein A, subunit A"/>
    <property type="match status" value="1"/>
</dbReference>
<dbReference type="InterPro" id="IPR016187">
    <property type="entry name" value="CTDL_fold"/>
</dbReference>